<sequence length="375" mass="41190">MTENDERMAPTTNIATLDSDVTMSTMRIRWDALLTLVNSRSKKAMCVLREAAVRSVRERTLTLAFRHPSHANMLTASPGVALWALGEMYGGEWRIICEVAAAGRPPAASADGVRRPLCERFGGKGAVLGNQLGRYLDVGLVSQLPSPAHREDLVIERGYAVGFGGWFFFADLPPALAFGRAARTSSDCNSYGVYAAAMETRHCPQHGDERVLYAMTGGLSLDRNGDELAGLERWLQGVRANPRSAHWRAPTVAPAPILIAPEAPAVAPPSAGARCAVYLHYDADDMLLYVGMTDVLEVRGRQHGRKSSWAQFAVRGEHVWCDDRRAAERKEVELIRTLRPLFNDKHAAPDRDERLVAYLVGKGRYDLLTPAISRG</sequence>
<dbReference type="Proteomes" id="UP001059617">
    <property type="component" value="Chromosome"/>
</dbReference>
<dbReference type="RefSeq" id="WP_259864111.1">
    <property type="nucleotide sequence ID" value="NZ_BAAAST010000073.1"/>
</dbReference>
<evidence type="ECO:0008006" key="3">
    <source>
        <dbReference type="Google" id="ProtNLM"/>
    </source>
</evidence>
<reference evidence="1" key="1">
    <citation type="submission" date="2021-04" db="EMBL/GenBank/DDBJ databases">
        <authorList>
            <person name="Hartkoorn R.C."/>
            <person name="Beaudoing E."/>
            <person name="Hot D."/>
        </authorList>
    </citation>
    <scope>NUCLEOTIDE SEQUENCE</scope>
    <source>
        <strain evidence="1">NRRL B-16292</strain>
    </source>
</reference>
<protein>
    <recommendedName>
        <fullName evidence="3">GIY-YIG domain-containing protein</fullName>
    </recommendedName>
</protein>
<dbReference type="EMBL" id="CP073720">
    <property type="protein sequence ID" value="UWP85818.1"/>
    <property type="molecule type" value="Genomic_DNA"/>
</dbReference>
<accession>A0ABY5W728</accession>
<keyword evidence="2" id="KW-1185">Reference proteome</keyword>
<evidence type="ECO:0000313" key="2">
    <source>
        <dbReference type="Proteomes" id="UP001059617"/>
    </source>
</evidence>
<evidence type="ECO:0000313" key="1">
    <source>
        <dbReference type="EMBL" id="UWP85818.1"/>
    </source>
</evidence>
<proteinExistence type="predicted"/>
<reference evidence="1" key="2">
    <citation type="submission" date="2022-09" db="EMBL/GenBank/DDBJ databases">
        <title>Biosynthetic gene clusters of Dactylosporangioum fulvum.</title>
        <authorList>
            <person name="Caradec T."/>
        </authorList>
    </citation>
    <scope>NUCLEOTIDE SEQUENCE</scope>
    <source>
        <strain evidence="1">NRRL B-16292</strain>
    </source>
</reference>
<dbReference type="SUPFAM" id="SSF82771">
    <property type="entry name" value="GIY-YIG endonuclease"/>
    <property type="match status" value="1"/>
</dbReference>
<dbReference type="InterPro" id="IPR035901">
    <property type="entry name" value="GIY-YIG_endonuc_sf"/>
</dbReference>
<organism evidence="1 2">
    <name type="scientific">Dactylosporangium fulvum</name>
    <dbReference type="NCBI Taxonomy" id="53359"/>
    <lineage>
        <taxon>Bacteria</taxon>
        <taxon>Bacillati</taxon>
        <taxon>Actinomycetota</taxon>
        <taxon>Actinomycetes</taxon>
        <taxon>Micromonosporales</taxon>
        <taxon>Micromonosporaceae</taxon>
        <taxon>Dactylosporangium</taxon>
    </lineage>
</organism>
<gene>
    <name evidence="1" type="ORF">Dfulv_16860</name>
</gene>
<name>A0ABY5W728_9ACTN</name>